<dbReference type="KEGG" id="fnf:BSQ88_08660"/>
<gene>
    <name evidence="1" type="ORF">A2J07_07695</name>
</gene>
<organism evidence="1 2">
    <name type="scientific">Fusobacterium necrophorum subsp. funduliforme</name>
    <dbReference type="NCBI Taxonomy" id="143387"/>
    <lineage>
        <taxon>Bacteria</taxon>
        <taxon>Fusobacteriati</taxon>
        <taxon>Fusobacteriota</taxon>
        <taxon>Fusobacteriia</taxon>
        <taxon>Fusobacteriales</taxon>
        <taxon>Fusobacteriaceae</taxon>
        <taxon>Fusobacterium</taxon>
    </lineage>
</organism>
<protein>
    <submittedName>
        <fullName evidence="1">Uncharacterized protein</fullName>
    </submittedName>
</protein>
<dbReference type="Proteomes" id="UP000075816">
    <property type="component" value="Unassembled WGS sequence"/>
</dbReference>
<evidence type="ECO:0000313" key="2">
    <source>
        <dbReference type="Proteomes" id="UP000075816"/>
    </source>
</evidence>
<dbReference type="InterPro" id="IPR034904">
    <property type="entry name" value="FSCA_dom_sf"/>
</dbReference>
<dbReference type="GO" id="GO:0016226">
    <property type="term" value="P:iron-sulfur cluster assembly"/>
    <property type="evidence" value="ECO:0007669"/>
    <property type="project" value="InterPro"/>
</dbReference>
<evidence type="ECO:0000313" key="1">
    <source>
        <dbReference type="EMBL" id="KYL01143.1"/>
    </source>
</evidence>
<dbReference type="eggNOG" id="COG0694">
    <property type="taxonomic scope" value="Bacteria"/>
</dbReference>
<dbReference type="Gene3D" id="3.30.300.130">
    <property type="entry name" value="Fe-S cluster assembly (FSCA)"/>
    <property type="match status" value="1"/>
</dbReference>
<dbReference type="Pfam" id="PF01106">
    <property type="entry name" value="NifU"/>
    <property type="match status" value="1"/>
</dbReference>
<dbReference type="InterPro" id="IPR001075">
    <property type="entry name" value="NIF_FeS_clus_asmbl_NifU_C"/>
</dbReference>
<accession>A0A162IJJ3</accession>
<reference evidence="1 2" key="1">
    <citation type="submission" date="2016-03" db="EMBL/GenBank/DDBJ databases">
        <title>Comparative genomics of human isolates of Fusobacterium necrophorum.</title>
        <authorList>
            <person name="Jensen A."/>
            <person name="Bank S."/>
            <person name="Andersen P.S."/>
            <person name="Kristensen L.H."/>
            <person name="Prag J."/>
        </authorList>
    </citation>
    <scope>NUCLEOTIDE SEQUENCE [LARGE SCALE GENOMIC DNA]</scope>
    <source>
        <strain evidence="1 2">LS_1264</strain>
    </source>
</reference>
<sequence length="93" mass="10686">MEKIQEYISTKIEPSLRDHGGSLEIVFYDKVKQELQLRLLGQCCSCPHSIDTVENFIKTGLQENFPMLQCISVNTGVSNELLEIAKKMLRREE</sequence>
<proteinExistence type="predicted"/>
<dbReference type="GO" id="GO:0005506">
    <property type="term" value="F:iron ion binding"/>
    <property type="evidence" value="ECO:0007669"/>
    <property type="project" value="InterPro"/>
</dbReference>
<dbReference type="GeneID" id="75076500"/>
<name>A0A162IJJ3_9FUSO</name>
<dbReference type="SUPFAM" id="SSF117916">
    <property type="entry name" value="Fe-S cluster assembly (FSCA) domain-like"/>
    <property type="match status" value="1"/>
</dbReference>
<dbReference type="AlphaFoldDB" id="A0A162IJJ3"/>
<dbReference type="RefSeq" id="WP_005959370.1">
    <property type="nucleotide sequence ID" value="NZ_CAXOUE010000019.1"/>
</dbReference>
<dbReference type="GO" id="GO:0051536">
    <property type="term" value="F:iron-sulfur cluster binding"/>
    <property type="evidence" value="ECO:0007669"/>
    <property type="project" value="InterPro"/>
</dbReference>
<comment type="caution">
    <text evidence="1">The sequence shown here is derived from an EMBL/GenBank/DDBJ whole genome shotgun (WGS) entry which is preliminary data.</text>
</comment>
<dbReference type="EMBL" id="LVEA01000085">
    <property type="protein sequence ID" value="KYL01143.1"/>
    <property type="molecule type" value="Genomic_DNA"/>
</dbReference>